<protein>
    <submittedName>
        <fullName evidence="1">Uncharacterized protein</fullName>
    </submittedName>
</protein>
<dbReference type="EMBL" id="JSUH01000002">
    <property type="protein sequence ID" value="KHD98519.1"/>
    <property type="molecule type" value="Genomic_DNA"/>
</dbReference>
<dbReference type="InterPro" id="IPR043758">
    <property type="entry name" value="DUF5703"/>
</dbReference>
<reference evidence="1 2" key="1">
    <citation type="journal article" date="2003" name="Int. J. Syst. Evol. Microbiol.">
        <title>Kocuria polaris sp. nov., an orange-pigmented psychrophilic bacterium isolated from an Antarctic cyanobacterial mat sample.</title>
        <authorList>
            <person name="Reddy G.S."/>
            <person name="Prakash J.S."/>
            <person name="Prabahar V."/>
            <person name="Matsumoto G.I."/>
            <person name="Stackebrandt E."/>
            <person name="Shivaji S."/>
        </authorList>
    </citation>
    <scope>NUCLEOTIDE SEQUENCE [LARGE SCALE GENOMIC DNA]</scope>
    <source>
        <strain evidence="1 2">CMS 76or</strain>
    </source>
</reference>
<organism evidence="1 2">
    <name type="scientific">Kocuria rosea subsp. polaris</name>
    <dbReference type="NCBI Taxonomy" id="136273"/>
    <lineage>
        <taxon>Bacteria</taxon>
        <taxon>Bacillati</taxon>
        <taxon>Actinomycetota</taxon>
        <taxon>Actinomycetes</taxon>
        <taxon>Micrococcales</taxon>
        <taxon>Micrococcaceae</taxon>
        <taxon>Kocuria</taxon>
    </lineage>
</organism>
<accession>A0A0A6VXF4</accession>
<dbReference type="Pfam" id="PF18963">
    <property type="entry name" value="DUF5703"/>
    <property type="match status" value="1"/>
</dbReference>
<evidence type="ECO:0000313" key="1">
    <source>
        <dbReference type="EMBL" id="KHD98519.1"/>
    </source>
</evidence>
<keyword evidence="2" id="KW-1185">Reference proteome</keyword>
<comment type="caution">
    <text evidence="1">The sequence shown here is derived from an EMBL/GenBank/DDBJ whole genome shotgun (WGS) entry which is preliminary data.</text>
</comment>
<dbReference type="RefSeq" id="WP_035923920.1">
    <property type="nucleotide sequence ID" value="NZ_JSUH01000002.1"/>
</dbReference>
<evidence type="ECO:0000313" key="2">
    <source>
        <dbReference type="Proteomes" id="UP000030466"/>
    </source>
</evidence>
<sequence>MREQVRTSSATLTRDADQRYEYLLLTVAPHEPLGDARARLSEHAEYGKWELTRSVLLYGGTRKYWLRRRVMRVERTV</sequence>
<gene>
    <name evidence="1" type="ORF">GY22_02105</name>
</gene>
<dbReference type="Proteomes" id="UP000030466">
    <property type="component" value="Unassembled WGS sequence"/>
</dbReference>
<dbReference type="GeneID" id="64347461"/>
<name>A0A0A6VXF4_KOCRO</name>
<proteinExistence type="predicted"/>
<dbReference type="AlphaFoldDB" id="A0A0A6VXF4"/>
<dbReference type="OrthoDB" id="3481802at2"/>